<evidence type="ECO:0000256" key="2">
    <source>
        <dbReference type="SAM" id="Coils"/>
    </source>
</evidence>
<dbReference type="InterPro" id="IPR010090">
    <property type="entry name" value="Phage_tape_meas"/>
</dbReference>
<protein>
    <submittedName>
        <fullName evidence="5">Phage tail tape measure protein</fullName>
    </submittedName>
</protein>
<dbReference type="EMBL" id="QRHL01000018">
    <property type="protein sequence ID" value="RHF71075.1"/>
    <property type="molecule type" value="Genomic_DNA"/>
</dbReference>
<dbReference type="RefSeq" id="WP_118234533.1">
    <property type="nucleotide sequence ID" value="NZ_QRHL01000018.1"/>
</dbReference>
<feature type="domain" description="Phage tail tape measure protein" evidence="4">
    <location>
        <begin position="310"/>
        <end position="504"/>
    </location>
</feature>
<gene>
    <name evidence="5" type="ORF">DW663_09155</name>
</gene>
<sequence length="947" mass="104308">MAKKMAISFGIGATIAGSFISSFKQADSLIAQVNKRTAELKKSQSNLKLIDNLNDSIKKASKEITNYGITINELNNKIIVNTQKNKQLKKELNSVENQISSLENKKKTLNNRMAEISKLLAENKGNSKELKAEYNKLSLETKAINKELQPLKNNFSRVKTAIKDNEKQSNDLQKQYDNLVDRTQKLKDSQAKNQAELQRVTDELKKQGIAVNDTAKSYQELEKQAEAYNRALEKYKKAEAVKEMSGKVSSAGTKVGIVAGGATAIGTVLASGAIKAESAFADVKKQFDFEDKKSEEEFKAKLQSLVTEKQMAISLEDLYGMAANAGSAGIGKDEAVDYIEQAAKMAIAFGMNRYQASQYMFKWKNTFGMDLNQLKELTDQINILGNTTGATEDQIAEFLTRLGNIPKLSGMAENQTAALGASLIEMGMTPEVAATGAKNLLNIFSKGDSATGAQKKALETLGLDPKYLAIDAQKDAQKTMDTLFTRMGKVSEEQRGEILASLFGEEGKVAAANILESYEKYKVNRDTVSNKDKYQGAINQEYSSRAGTTENQLQVLKTQFDIIKADLGMELLPYIKEGAKYLQEFLKTLTQMIKEDPEGLKKKVKAIIYLTASLYGASAALKLIAGAMNGYSAYLKIAGTLTEKQVGGKIIKGFSSAGKHILKFGKLAIGTIGKIATAALPMLASPITWIILGITALVAAGYLLYKNWDTVKGKAIELGSKIMELVDKYWFLMGPLGVLLKSGQLIYENWDSIKTKAIEVKDKVVEFVVSSVENFIQFKDKAINILGIPFNYLEGKWDSIKQKGKDTIDYFKEIFEEIKNFSISDAAGKGLSWITSKIPGFANGGFVNSPTLAMVGEGNSSEAIIPLNGSNRSLNLWEKTGRLLGANSNSSYVETSEVKFVYSPVIHANDFAGVQEVLNKDAKLKYQEFENFMRKYEKERYRKGYGR</sequence>
<dbReference type="Proteomes" id="UP000284676">
    <property type="component" value="Unassembled WGS sequence"/>
</dbReference>
<proteinExistence type="predicted"/>
<reference evidence="5 6" key="1">
    <citation type="submission" date="2018-08" db="EMBL/GenBank/DDBJ databases">
        <title>A genome reference for cultivated species of the human gut microbiota.</title>
        <authorList>
            <person name="Zou Y."/>
            <person name="Xue W."/>
            <person name="Luo G."/>
        </authorList>
    </citation>
    <scope>NUCLEOTIDE SEQUENCE [LARGE SCALE GENOMIC DNA]</scope>
    <source>
        <strain evidence="5 6">AM25-1</strain>
    </source>
</reference>
<keyword evidence="2" id="KW-0175">Coiled coil</keyword>
<keyword evidence="3" id="KW-1133">Transmembrane helix</keyword>
<dbReference type="NCBIfam" id="TIGR01760">
    <property type="entry name" value="tape_meas_TP901"/>
    <property type="match status" value="1"/>
</dbReference>
<accession>A0A414PRA3</accession>
<dbReference type="Gene3D" id="1.10.287.1490">
    <property type="match status" value="1"/>
</dbReference>
<keyword evidence="3" id="KW-0812">Transmembrane</keyword>
<dbReference type="PANTHER" id="PTHR37813">
    <property type="entry name" value="FELS-2 PROPHAGE PROTEIN"/>
    <property type="match status" value="1"/>
</dbReference>
<evidence type="ECO:0000256" key="3">
    <source>
        <dbReference type="SAM" id="Phobius"/>
    </source>
</evidence>
<dbReference type="PANTHER" id="PTHR37813:SF1">
    <property type="entry name" value="FELS-2 PROPHAGE PROTEIN"/>
    <property type="match status" value="1"/>
</dbReference>
<evidence type="ECO:0000313" key="6">
    <source>
        <dbReference type="Proteomes" id="UP000284676"/>
    </source>
</evidence>
<comment type="caution">
    <text evidence="5">The sequence shown here is derived from an EMBL/GenBank/DDBJ whole genome shotgun (WGS) entry which is preliminary data.</text>
</comment>
<feature type="transmembrane region" description="Helical" evidence="3">
    <location>
        <begin position="687"/>
        <end position="705"/>
    </location>
</feature>
<evidence type="ECO:0000256" key="1">
    <source>
        <dbReference type="ARBA" id="ARBA00022612"/>
    </source>
</evidence>
<evidence type="ECO:0000259" key="4">
    <source>
        <dbReference type="Pfam" id="PF10145"/>
    </source>
</evidence>
<name>A0A414PRA3_FUSMR</name>
<keyword evidence="1" id="KW-1188">Viral release from host cell</keyword>
<evidence type="ECO:0000313" key="5">
    <source>
        <dbReference type="EMBL" id="RHF71075.1"/>
    </source>
</evidence>
<keyword evidence="3" id="KW-0472">Membrane</keyword>
<organism evidence="5 6">
    <name type="scientific">Fusobacterium mortiferum</name>
    <dbReference type="NCBI Taxonomy" id="850"/>
    <lineage>
        <taxon>Bacteria</taxon>
        <taxon>Fusobacteriati</taxon>
        <taxon>Fusobacteriota</taxon>
        <taxon>Fusobacteriia</taxon>
        <taxon>Fusobacteriales</taxon>
        <taxon>Fusobacteriaceae</taxon>
        <taxon>Fusobacterium</taxon>
    </lineage>
</organism>
<dbReference type="AlphaFoldDB" id="A0A414PRA3"/>
<feature type="coiled-coil region" evidence="2">
    <location>
        <begin position="57"/>
        <end position="241"/>
    </location>
</feature>
<dbReference type="Pfam" id="PF10145">
    <property type="entry name" value="PhageMin_Tail"/>
    <property type="match status" value="1"/>
</dbReference>